<proteinExistence type="predicted"/>
<dbReference type="EMBL" id="JAIWYP010000008">
    <property type="protein sequence ID" value="KAH3782689.1"/>
    <property type="molecule type" value="Genomic_DNA"/>
</dbReference>
<gene>
    <name evidence="1" type="ORF">DPMN_160608</name>
</gene>
<reference evidence="1" key="1">
    <citation type="journal article" date="2019" name="bioRxiv">
        <title>The Genome of the Zebra Mussel, Dreissena polymorpha: A Resource for Invasive Species Research.</title>
        <authorList>
            <person name="McCartney M.A."/>
            <person name="Auch B."/>
            <person name="Kono T."/>
            <person name="Mallez S."/>
            <person name="Zhang Y."/>
            <person name="Obille A."/>
            <person name="Becker A."/>
            <person name="Abrahante J.E."/>
            <person name="Garbe J."/>
            <person name="Badalamenti J.P."/>
            <person name="Herman A."/>
            <person name="Mangelson H."/>
            <person name="Liachko I."/>
            <person name="Sullivan S."/>
            <person name="Sone E.D."/>
            <person name="Koren S."/>
            <person name="Silverstein K.A.T."/>
            <person name="Beckman K.B."/>
            <person name="Gohl D.M."/>
        </authorList>
    </citation>
    <scope>NUCLEOTIDE SEQUENCE</scope>
    <source>
        <strain evidence="1">Duluth1</strain>
        <tissue evidence="1">Whole animal</tissue>
    </source>
</reference>
<reference evidence="1" key="2">
    <citation type="submission" date="2020-11" db="EMBL/GenBank/DDBJ databases">
        <authorList>
            <person name="McCartney M.A."/>
            <person name="Auch B."/>
            <person name="Kono T."/>
            <person name="Mallez S."/>
            <person name="Becker A."/>
            <person name="Gohl D.M."/>
            <person name="Silverstein K.A.T."/>
            <person name="Koren S."/>
            <person name="Bechman K.B."/>
            <person name="Herman A."/>
            <person name="Abrahante J.E."/>
            <person name="Garbe J."/>
        </authorList>
    </citation>
    <scope>NUCLEOTIDE SEQUENCE</scope>
    <source>
        <strain evidence="1">Duluth1</strain>
        <tissue evidence="1">Whole animal</tissue>
    </source>
</reference>
<dbReference type="AlphaFoldDB" id="A0A9D4IRT6"/>
<comment type="caution">
    <text evidence="1">The sequence shown here is derived from an EMBL/GenBank/DDBJ whole genome shotgun (WGS) entry which is preliminary data.</text>
</comment>
<organism evidence="1 2">
    <name type="scientific">Dreissena polymorpha</name>
    <name type="common">Zebra mussel</name>
    <name type="synonym">Mytilus polymorpha</name>
    <dbReference type="NCBI Taxonomy" id="45954"/>
    <lineage>
        <taxon>Eukaryota</taxon>
        <taxon>Metazoa</taxon>
        <taxon>Spiralia</taxon>
        <taxon>Lophotrochozoa</taxon>
        <taxon>Mollusca</taxon>
        <taxon>Bivalvia</taxon>
        <taxon>Autobranchia</taxon>
        <taxon>Heteroconchia</taxon>
        <taxon>Euheterodonta</taxon>
        <taxon>Imparidentia</taxon>
        <taxon>Neoheterodontei</taxon>
        <taxon>Myida</taxon>
        <taxon>Dreissenoidea</taxon>
        <taxon>Dreissenidae</taxon>
        <taxon>Dreissena</taxon>
    </lineage>
</organism>
<evidence type="ECO:0000313" key="1">
    <source>
        <dbReference type="EMBL" id="KAH3782689.1"/>
    </source>
</evidence>
<dbReference type="Proteomes" id="UP000828390">
    <property type="component" value="Unassembled WGS sequence"/>
</dbReference>
<protein>
    <submittedName>
        <fullName evidence="1">Uncharacterized protein</fullName>
    </submittedName>
</protein>
<name>A0A9D4IRT6_DREPO</name>
<evidence type="ECO:0000313" key="2">
    <source>
        <dbReference type="Proteomes" id="UP000828390"/>
    </source>
</evidence>
<sequence>MAFQNQPCGGHWQMEKAKMFTVDVIQCSLEYRMKFCPSIVFPWLTLGMFFQDGIS</sequence>
<accession>A0A9D4IRT6</accession>
<keyword evidence="2" id="KW-1185">Reference proteome</keyword>